<evidence type="ECO:0000313" key="2">
    <source>
        <dbReference type="EMBL" id="CAX44513.1"/>
    </source>
</evidence>
<organism evidence="2 3">
    <name type="scientific">Candida dubliniensis (strain CD36 / ATCC MYA-646 / CBS 7987 / NCPF 3949 / NRRL Y-17841)</name>
    <name type="common">Yeast</name>
    <dbReference type="NCBI Taxonomy" id="573826"/>
    <lineage>
        <taxon>Eukaryota</taxon>
        <taxon>Fungi</taxon>
        <taxon>Dikarya</taxon>
        <taxon>Ascomycota</taxon>
        <taxon>Saccharomycotina</taxon>
        <taxon>Pichiomycetes</taxon>
        <taxon>Debaryomycetaceae</taxon>
        <taxon>Candida/Lodderomyces clade</taxon>
        <taxon>Candida</taxon>
    </lineage>
</organism>
<dbReference type="GeneID" id="8044461"/>
<dbReference type="VEuPathDB" id="FungiDB:CD36_02530"/>
<evidence type="ECO:0000313" key="3">
    <source>
        <dbReference type="Proteomes" id="UP000002605"/>
    </source>
</evidence>
<name>B9W754_CANDC</name>
<dbReference type="KEGG" id="cdu:CD36_02530"/>
<gene>
    <name evidence="1" type="ordered locus">Cd36_02530</name>
    <name evidence="2" type="ORF">CD36_02530</name>
</gene>
<dbReference type="eggNOG" id="ENOG502RQK9">
    <property type="taxonomic scope" value="Eukaryota"/>
</dbReference>
<evidence type="ECO:0000313" key="1">
    <source>
        <dbReference type="CGD" id="CAL0000163936"/>
    </source>
</evidence>
<dbReference type="OrthoDB" id="10460458at2759"/>
<dbReference type="AlphaFoldDB" id="B9W754"/>
<accession>B9W754</accession>
<dbReference type="CGD" id="CAL0000163936">
    <property type="gene designation" value="Cd36_02530"/>
</dbReference>
<dbReference type="RefSeq" id="XP_002416925.1">
    <property type="nucleotide sequence ID" value="XM_002416880.1"/>
</dbReference>
<proteinExistence type="predicted"/>
<protein>
    <submittedName>
        <fullName evidence="2">Uncharacterized protein</fullName>
    </submittedName>
</protein>
<dbReference type="HOGENOM" id="CLU_986944_0_0_1"/>
<reference evidence="2 3" key="1">
    <citation type="journal article" date="2009" name="Genome Res.">
        <title>Comparative genomics of the fungal pathogens Candida dubliniensis and Candida albicans.</title>
        <authorList>
            <person name="Jackson A.P."/>
            <person name="Gamble J.A."/>
            <person name="Yeomans T."/>
            <person name="Moran G.P."/>
            <person name="Saunders D."/>
            <person name="Harris D."/>
            <person name="Aslett M."/>
            <person name="Barrell J.F."/>
            <person name="Butler G."/>
            <person name="Citiulo F."/>
            <person name="Coleman D.C."/>
            <person name="de Groot P.W.J."/>
            <person name="Goodwin T.J."/>
            <person name="Quail M.A."/>
            <person name="McQuillan J."/>
            <person name="Munro C.A."/>
            <person name="Pain A."/>
            <person name="Poulter R.T."/>
            <person name="Rajandream M.A."/>
            <person name="Renauld H."/>
            <person name="Spiering M.J."/>
            <person name="Tivey A."/>
            <person name="Gow N.A.R."/>
            <person name="Barrell B."/>
            <person name="Sullivan D.J."/>
            <person name="Berriman M."/>
        </authorList>
    </citation>
    <scope>NUCLEOTIDE SEQUENCE [LARGE SCALE GENOMIC DNA]</scope>
    <source>
        <strain evidence="3">CD36 / ATCC MYA-646 / CBS 7987 / NCPF 3949 / NRRL Y-17841</strain>
    </source>
</reference>
<keyword evidence="3" id="KW-1185">Reference proteome</keyword>
<dbReference type="EMBL" id="FM992688">
    <property type="protein sequence ID" value="CAX44513.1"/>
    <property type="molecule type" value="Genomic_DNA"/>
</dbReference>
<sequence>MIHQTSSMTTTAVFEEISTEFDNSLMELLYSTTSEDALPDMIENSPTTITIVAIEIPSLFSYSTNEFDSELDYESSDWGDITEPLPQNIPKDESEPITKNPTNVLTSPLQAFADFNSGSSTEFVTKQQKFFNYNNTINRSFKNNDYTTNKATTTPKCRISKPCEKSPLMKPSVTIASIDTIAKLKSKSKNNYKSSSISKTKVGNPFYKPFISSSSIPSKTAMKNAKVVNFRDVNNNTNNTSLNFTDIDNKLTYDLLTETTNCSVPQTVLETQFKNFDDSLIFDSFFDINQI</sequence>
<dbReference type="Proteomes" id="UP000002605">
    <property type="component" value="Chromosome 1"/>
</dbReference>